<dbReference type="EMBL" id="MLAK01000604">
    <property type="protein sequence ID" value="OHT10705.1"/>
    <property type="molecule type" value="Genomic_DNA"/>
</dbReference>
<dbReference type="Proteomes" id="UP000179807">
    <property type="component" value="Unassembled WGS sequence"/>
</dbReference>
<proteinExistence type="predicted"/>
<comment type="caution">
    <text evidence="1">The sequence shown here is derived from an EMBL/GenBank/DDBJ whole genome shotgun (WGS) entry which is preliminary data.</text>
</comment>
<dbReference type="AlphaFoldDB" id="A0A1J4KH77"/>
<gene>
    <name evidence="1" type="ORF">TRFO_19923</name>
</gene>
<dbReference type="GO" id="GO:0008641">
    <property type="term" value="F:ubiquitin-like modifier activating enzyme activity"/>
    <property type="evidence" value="ECO:0007669"/>
    <property type="project" value="InterPro"/>
</dbReference>
<evidence type="ECO:0000313" key="2">
    <source>
        <dbReference type="Proteomes" id="UP000179807"/>
    </source>
</evidence>
<accession>A0A1J4KH77</accession>
<evidence type="ECO:0008006" key="3">
    <source>
        <dbReference type="Google" id="ProtNLM"/>
    </source>
</evidence>
<protein>
    <recommendedName>
        <fullName evidence="3">THIF-type NAD/FAD binding fold domain-containing protein</fullName>
    </recommendedName>
</protein>
<keyword evidence="2" id="KW-1185">Reference proteome</keyword>
<organism evidence="1 2">
    <name type="scientific">Tritrichomonas foetus</name>
    <dbReference type="NCBI Taxonomy" id="1144522"/>
    <lineage>
        <taxon>Eukaryota</taxon>
        <taxon>Metamonada</taxon>
        <taxon>Parabasalia</taxon>
        <taxon>Tritrichomonadida</taxon>
        <taxon>Tritrichomonadidae</taxon>
        <taxon>Tritrichomonas</taxon>
    </lineage>
</organism>
<sequence>MSNDELNRYDRQIRAWGFETQRRLHSCKFLFLGLNEASLECMKNLILAGAAEVSFTDTEDAIEKYSTNIKFMTDLNPLCPANLIQLDTVLSADRSGLIQEEIEKYDFLCIFKSTIDLIKQASQSQKTILISFGKAGDIIYLQPEYSPVSENAEFSPLEQTVFGALLSQVIVDHLPPIEQPIAYRLVYDPINLSSSVQQI</sequence>
<dbReference type="GeneID" id="94835798"/>
<dbReference type="Gene3D" id="3.40.50.720">
    <property type="entry name" value="NAD(P)-binding Rossmann-like Domain"/>
    <property type="match status" value="1"/>
</dbReference>
<dbReference type="RefSeq" id="XP_068363841.1">
    <property type="nucleotide sequence ID" value="XM_068501094.1"/>
</dbReference>
<reference evidence="1" key="1">
    <citation type="submission" date="2016-10" db="EMBL/GenBank/DDBJ databases">
        <authorList>
            <person name="Benchimol M."/>
            <person name="Almeida L.G."/>
            <person name="Vasconcelos A.T."/>
            <person name="Perreira-Neves A."/>
            <person name="Rosa I.A."/>
            <person name="Tasca T."/>
            <person name="Bogo M.R."/>
            <person name="de Souza W."/>
        </authorList>
    </citation>
    <scope>NUCLEOTIDE SEQUENCE [LARGE SCALE GENOMIC DNA]</scope>
    <source>
        <strain evidence="1">K</strain>
    </source>
</reference>
<dbReference type="OrthoDB" id="412647at2759"/>
<name>A0A1J4KH77_9EUKA</name>
<dbReference type="SUPFAM" id="SSF69572">
    <property type="entry name" value="Activating enzymes of the ubiquitin-like proteins"/>
    <property type="match status" value="1"/>
</dbReference>
<evidence type="ECO:0000313" key="1">
    <source>
        <dbReference type="EMBL" id="OHT10705.1"/>
    </source>
</evidence>
<dbReference type="InterPro" id="IPR035985">
    <property type="entry name" value="Ubiquitin-activating_enz"/>
</dbReference>
<dbReference type="VEuPathDB" id="TrichDB:TRFO_19923"/>